<dbReference type="AlphaFoldDB" id="A0A5C5GB23"/>
<comment type="caution">
    <text evidence="1">The sequence shown here is derived from an EMBL/GenBank/DDBJ whole genome shotgun (WGS) entry which is preliminary data.</text>
</comment>
<sequence length="135" mass="13813">MSYATSAALQAALYQVLANDAALAAEVGSAVYDALPPGTLPDLYVTLGPETVRDRSDGSGAGALHRVTVSVVGTAAGFASVKAAAGAVSDALSGPPPALARGRIVYLNFHKAKAARIDTGDLRRIDLTYDVRVED</sequence>
<dbReference type="Pfam" id="PF11367">
    <property type="entry name" value="Tail_completion_gp17"/>
    <property type="match status" value="1"/>
</dbReference>
<evidence type="ECO:0000313" key="2">
    <source>
        <dbReference type="Proteomes" id="UP000314011"/>
    </source>
</evidence>
<name>A0A5C5GB23_9RHOB</name>
<keyword evidence="2" id="KW-1185">Reference proteome</keyword>
<proteinExistence type="predicted"/>
<dbReference type="InterPro" id="IPR021508">
    <property type="entry name" value="Gp17-like"/>
</dbReference>
<dbReference type="RefSeq" id="WP_140192634.1">
    <property type="nucleotide sequence ID" value="NZ_CP065915.1"/>
</dbReference>
<protein>
    <submittedName>
        <fullName evidence="1">DUF3168 domain-containing protein</fullName>
    </submittedName>
</protein>
<evidence type="ECO:0000313" key="1">
    <source>
        <dbReference type="EMBL" id="TNY31953.1"/>
    </source>
</evidence>
<accession>A0A5C5GB23</accession>
<dbReference type="OrthoDB" id="7644395at2"/>
<dbReference type="Proteomes" id="UP000314011">
    <property type="component" value="Unassembled WGS sequence"/>
</dbReference>
<gene>
    <name evidence="1" type="ORF">FHY64_01215</name>
</gene>
<organism evidence="1 2">
    <name type="scientific">Pelagovum pacificum</name>
    <dbReference type="NCBI Taxonomy" id="2588711"/>
    <lineage>
        <taxon>Bacteria</taxon>
        <taxon>Pseudomonadati</taxon>
        <taxon>Pseudomonadota</taxon>
        <taxon>Alphaproteobacteria</taxon>
        <taxon>Rhodobacterales</taxon>
        <taxon>Paracoccaceae</taxon>
        <taxon>Pelagovum</taxon>
    </lineage>
</organism>
<dbReference type="Gene3D" id="3.30.2000.30">
    <property type="match status" value="1"/>
</dbReference>
<dbReference type="InterPro" id="IPR053745">
    <property type="entry name" value="Viral_Tail_Comp_sf"/>
</dbReference>
<dbReference type="EMBL" id="VFFF01000001">
    <property type="protein sequence ID" value="TNY31953.1"/>
    <property type="molecule type" value="Genomic_DNA"/>
</dbReference>
<reference evidence="1 2" key="1">
    <citation type="submission" date="2019-06" db="EMBL/GenBank/DDBJ databases">
        <title>Genome of new Rhodobacteraceae sp. SM1903.</title>
        <authorList>
            <person name="Ren X."/>
        </authorList>
    </citation>
    <scope>NUCLEOTIDE SEQUENCE [LARGE SCALE GENOMIC DNA]</scope>
    <source>
        <strain evidence="1 2">SM1903</strain>
    </source>
</reference>